<evidence type="ECO:0000313" key="3">
    <source>
        <dbReference type="Proteomes" id="UP000308199"/>
    </source>
</evidence>
<proteinExistence type="predicted"/>
<reference evidence="2 3" key="1">
    <citation type="submission" date="2019-02" db="EMBL/GenBank/DDBJ databases">
        <title>Genome sequencing of the rare red list fungi Phellinidium pouzarii.</title>
        <authorList>
            <person name="Buettner E."/>
            <person name="Kellner H."/>
        </authorList>
    </citation>
    <scope>NUCLEOTIDE SEQUENCE [LARGE SCALE GENOMIC DNA]</scope>
    <source>
        <strain evidence="2 3">DSM 108285</strain>
    </source>
</reference>
<dbReference type="GO" id="GO:0003746">
    <property type="term" value="F:translation elongation factor activity"/>
    <property type="evidence" value="ECO:0007669"/>
    <property type="project" value="TreeGrafter"/>
</dbReference>
<accession>A0A4S4L814</accession>
<comment type="caution">
    <text evidence="2">The sequence shown here is derived from an EMBL/GenBank/DDBJ whole genome shotgun (WGS) entry which is preliminary data.</text>
</comment>
<dbReference type="AlphaFoldDB" id="A0A4S4L814"/>
<feature type="region of interest" description="Disordered" evidence="1">
    <location>
        <begin position="1"/>
        <end position="36"/>
    </location>
</feature>
<feature type="compositionally biased region" description="Acidic residues" evidence="1">
    <location>
        <begin position="181"/>
        <end position="204"/>
    </location>
</feature>
<organism evidence="2 3">
    <name type="scientific">Phellinidium pouzarii</name>
    <dbReference type="NCBI Taxonomy" id="167371"/>
    <lineage>
        <taxon>Eukaryota</taxon>
        <taxon>Fungi</taxon>
        <taxon>Dikarya</taxon>
        <taxon>Basidiomycota</taxon>
        <taxon>Agaricomycotina</taxon>
        <taxon>Agaricomycetes</taxon>
        <taxon>Hymenochaetales</taxon>
        <taxon>Hymenochaetaceae</taxon>
        <taxon>Phellinidium</taxon>
    </lineage>
</organism>
<gene>
    <name evidence="2" type="ORF">EW145_g3714</name>
</gene>
<keyword evidence="3" id="KW-1185">Reference proteome</keyword>
<evidence type="ECO:0000256" key="1">
    <source>
        <dbReference type="SAM" id="MobiDB-lite"/>
    </source>
</evidence>
<name>A0A4S4L814_9AGAM</name>
<dbReference type="InterPro" id="IPR050055">
    <property type="entry name" value="EF-Tu_GTPase"/>
</dbReference>
<dbReference type="Proteomes" id="UP000308199">
    <property type="component" value="Unassembled WGS sequence"/>
</dbReference>
<dbReference type="PANTHER" id="PTHR43721:SF9">
    <property type="entry name" value="GTP-BINDING PROTEIN 1"/>
    <property type="match status" value="1"/>
</dbReference>
<dbReference type="EMBL" id="SGPK01000166">
    <property type="protein sequence ID" value="THH06968.1"/>
    <property type="molecule type" value="Genomic_DNA"/>
</dbReference>
<protein>
    <submittedName>
        <fullName evidence="2">Uncharacterized protein</fullName>
    </submittedName>
</protein>
<evidence type="ECO:0000313" key="2">
    <source>
        <dbReference type="EMBL" id="THH06968.1"/>
    </source>
</evidence>
<feature type="region of interest" description="Disordered" evidence="1">
    <location>
        <begin position="178"/>
        <end position="224"/>
    </location>
</feature>
<dbReference type="PANTHER" id="PTHR43721">
    <property type="entry name" value="ELONGATION FACTOR TU-RELATED"/>
    <property type="match status" value="1"/>
</dbReference>
<dbReference type="OrthoDB" id="248233at2759"/>
<sequence>MFGESESESPRTGSPWDSLLSQSDPASPTVEAAVTKSPRVVPQLVPEVEEGNIEYKLRLLNPSSERFTRLVTQLKWRLLEGGGQAYYELGVADSGQLIGLSRAHLEQSLQTLEEMAGEIGASVIVVKEIELPAAMVGAAAAATTAAAAGAGAADSQQRGRITMHMRKARVVDFIEVSATDTGEETELSSPEELDENDKDDDEEGAVTSIPPLSPDYSDSDDGGMFTADLEIASVYKPRPHRQRTRTPINVYTPAPRLYTTSSLDTLSLNELPARSAPRDIPLSSVRKVANREKKEHQRVPKAQAPPQLAVNIGLNDASTRSDTVGTRTHMKALDELERAAAVLSLNDAVDITVAPPSPLELGYGNYVNTSDVMYKGHLIPDDVTMRRFIVEALVVRKMSLDEVFLDFVNL</sequence>